<proteinExistence type="predicted"/>
<dbReference type="GeneID" id="81442845"/>
<reference evidence="1" key="2">
    <citation type="journal article" date="2023" name="IMA Fungus">
        <title>Comparative genomic study of the Penicillium genus elucidates a diverse pangenome and 15 lateral gene transfer events.</title>
        <authorList>
            <person name="Petersen C."/>
            <person name="Sorensen T."/>
            <person name="Nielsen M.R."/>
            <person name="Sondergaard T.E."/>
            <person name="Sorensen J.L."/>
            <person name="Fitzpatrick D.A."/>
            <person name="Frisvad J.C."/>
            <person name="Nielsen K.L."/>
        </authorList>
    </citation>
    <scope>NUCLEOTIDE SEQUENCE</scope>
    <source>
        <strain evidence="1">IBT 29864</strain>
    </source>
</reference>
<reference evidence="1" key="1">
    <citation type="submission" date="2022-11" db="EMBL/GenBank/DDBJ databases">
        <authorList>
            <person name="Petersen C."/>
        </authorList>
    </citation>
    <scope>NUCLEOTIDE SEQUENCE</scope>
    <source>
        <strain evidence="1">IBT 29864</strain>
    </source>
</reference>
<dbReference type="AlphaFoldDB" id="A0A9W9RDM3"/>
<accession>A0A9W9RDM3</accession>
<dbReference type="Proteomes" id="UP001147782">
    <property type="component" value="Unassembled WGS sequence"/>
</dbReference>
<organism evidence="1 2">
    <name type="scientific">Penicillium cataractarum</name>
    <dbReference type="NCBI Taxonomy" id="2100454"/>
    <lineage>
        <taxon>Eukaryota</taxon>
        <taxon>Fungi</taxon>
        <taxon>Dikarya</taxon>
        <taxon>Ascomycota</taxon>
        <taxon>Pezizomycotina</taxon>
        <taxon>Eurotiomycetes</taxon>
        <taxon>Eurotiomycetidae</taxon>
        <taxon>Eurotiales</taxon>
        <taxon>Aspergillaceae</taxon>
        <taxon>Penicillium</taxon>
    </lineage>
</organism>
<evidence type="ECO:0000313" key="2">
    <source>
        <dbReference type="Proteomes" id="UP001147782"/>
    </source>
</evidence>
<comment type="caution">
    <text evidence="1">The sequence shown here is derived from an EMBL/GenBank/DDBJ whole genome shotgun (WGS) entry which is preliminary data.</text>
</comment>
<name>A0A9W9RDM3_9EURO</name>
<sequence>MQNQEPLKYQAPATEACQFLDEQFFKSWFYYFLGKILTGTIKKRQLLQDFPLEELTTSNLNKSTRSAEREASNAPAKSQALNKLKLLEFPLQQTFIAVSGQFIDADWEYQEVQVGFKPPTIELNLLVKYEIKGLD</sequence>
<dbReference type="OrthoDB" id="2677621at2759"/>
<dbReference type="RefSeq" id="XP_056549626.1">
    <property type="nucleotide sequence ID" value="XM_056703666.1"/>
</dbReference>
<dbReference type="EMBL" id="JAPZBS010000009">
    <property type="protein sequence ID" value="KAJ5358340.1"/>
    <property type="molecule type" value="Genomic_DNA"/>
</dbReference>
<protein>
    <submittedName>
        <fullName evidence="1">Uncharacterized protein</fullName>
    </submittedName>
</protein>
<keyword evidence="2" id="KW-1185">Reference proteome</keyword>
<gene>
    <name evidence="1" type="ORF">N7496_010753</name>
</gene>
<evidence type="ECO:0000313" key="1">
    <source>
        <dbReference type="EMBL" id="KAJ5358340.1"/>
    </source>
</evidence>